<gene>
    <name evidence="1" type="ORF">H0H81_008139</name>
</gene>
<protein>
    <submittedName>
        <fullName evidence="1">Uncharacterized protein</fullName>
    </submittedName>
</protein>
<dbReference type="AlphaFoldDB" id="A0A9P7KKC2"/>
<evidence type="ECO:0000313" key="2">
    <source>
        <dbReference type="Proteomes" id="UP000717328"/>
    </source>
</evidence>
<dbReference type="CDD" id="cd10170">
    <property type="entry name" value="ASKHA_NBD_HSP70"/>
    <property type="match status" value="1"/>
</dbReference>
<reference evidence="1" key="1">
    <citation type="submission" date="2021-02" db="EMBL/GenBank/DDBJ databases">
        <authorList>
            <person name="Nieuwenhuis M."/>
            <person name="Van De Peppel L.J.J."/>
        </authorList>
    </citation>
    <scope>NUCLEOTIDE SEQUENCE</scope>
    <source>
        <strain evidence="1">D49</strain>
    </source>
</reference>
<comment type="caution">
    <text evidence="1">The sequence shown here is derived from an EMBL/GenBank/DDBJ whole genome shotgun (WGS) entry which is preliminary data.</text>
</comment>
<organism evidence="1 2">
    <name type="scientific">Sphagnurus paluster</name>
    <dbReference type="NCBI Taxonomy" id="117069"/>
    <lineage>
        <taxon>Eukaryota</taxon>
        <taxon>Fungi</taxon>
        <taxon>Dikarya</taxon>
        <taxon>Basidiomycota</taxon>
        <taxon>Agaricomycotina</taxon>
        <taxon>Agaricomycetes</taxon>
        <taxon>Agaricomycetidae</taxon>
        <taxon>Agaricales</taxon>
        <taxon>Tricholomatineae</taxon>
        <taxon>Lyophyllaceae</taxon>
        <taxon>Sphagnurus</taxon>
    </lineage>
</organism>
<dbReference type="EMBL" id="JABCKI010000223">
    <property type="protein sequence ID" value="KAG5651585.1"/>
    <property type="molecule type" value="Genomic_DNA"/>
</dbReference>
<dbReference type="OrthoDB" id="2963168at2759"/>
<reference evidence="1" key="2">
    <citation type="submission" date="2021-10" db="EMBL/GenBank/DDBJ databases">
        <title>Phylogenomics reveals ancestral predisposition of the termite-cultivated fungus Termitomyces towards a domesticated lifestyle.</title>
        <authorList>
            <person name="Auxier B."/>
            <person name="Grum-Grzhimaylo A."/>
            <person name="Cardenas M.E."/>
            <person name="Lodge J.D."/>
            <person name="Laessoe T."/>
            <person name="Pedersen O."/>
            <person name="Smith M.E."/>
            <person name="Kuyper T.W."/>
            <person name="Franco-Molano E.A."/>
            <person name="Baroni T.J."/>
            <person name="Aanen D.K."/>
        </authorList>
    </citation>
    <scope>NUCLEOTIDE SEQUENCE</scope>
    <source>
        <strain evidence="1">D49</strain>
    </source>
</reference>
<dbReference type="Gene3D" id="3.30.420.40">
    <property type="match status" value="1"/>
</dbReference>
<proteinExistence type="predicted"/>
<dbReference type="InterPro" id="IPR043129">
    <property type="entry name" value="ATPase_NBD"/>
</dbReference>
<accession>A0A9P7KKC2</accession>
<name>A0A9P7KKC2_9AGAR</name>
<evidence type="ECO:0000313" key="1">
    <source>
        <dbReference type="EMBL" id="KAG5651585.1"/>
    </source>
</evidence>
<dbReference type="PANTHER" id="PTHR14187">
    <property type="entry name" value="ALPHA KINASE/ELONGATION FACTOR 2 KINASE"/>
    <property type="match status" value="1"/>
</dbReference>
<dbReference type="SUPFAM" id="SSF53067">
    <property type="entry name" value="Actin-like ATPase domain"/>
    <property type="match status" value="1"/>
</dbReference>
<keyword evidence="2" id="KW-1185">Reference proteome</keyword>
<sequence>MPITTRAPYDGTYRKLVLAFDVGTTYSGISYSILNPGEVPQIKGVTRFPAQEKVGGSSKIPTILYYDRDGNVRAVGAESMRESLRDTIEEEGWVKVEWFKLHMRPKSLSKSNSLEEIPPLPAGKSVVSILSDFFRYLYTCARTYIIESHGNGDQLWRSVESNIDYVLSHPNGWEGEQQQQMRRAAILAGLISDTTSGHGRIRFVTEGEASLHFCLQNGFKSDAFKIGAGVIIIDAGGGTIDLSAYGATSNSKKDVYEEIAPPQCHLQGSVYVTLRAKNFLQDYLKGSRFAEDIDAMSDFFDKSAKLAFDCSPLFIKFGGARDRDPALRIRGGQLTLLGYGNFSRISVPVS</sequence>
<dbReference type="Proteomes" id="UP000717328">
    <property type="component" value="Unassembled WGS sequence"/>
</dbReference>
<dbReference type="PANTHER" id="PTHR14187:SF5">
    <property type="entry name" value="HEAT SHOCK 70 KDA PROTEIN 12A"/>
    <property type="match status" value="1"/>
</dbReference>